<evidence type="ECO:0000313" key="3">
    <source>
        <dbReference type="Proteomes" id="UP000075502"/>
    </source>
</evidence>
<sequence length="135" mass="15205">MIARALPFGARARFRGEEPAILRQDRLLLESAEAASAGQGDLREHHVEADAPALLLRRFLDWAARGEWEQRRASLPELHPAPPGHRHARGAVQPHRDGPVRLFVELHRKGGMWLYAARQNGRENEKSLAFQRASA</sequence>
<feature type="region of interest" description="Disordered" evidence="1">
    <location>
        <begin position="75"/>
        <end position="94"/>
    </location>
</feature>
<dbReference type="EMBL" id="JEME01002765">
    <property type="protein sequence ID" value="KYG03220.1"/>
    <property type="molecule type" value="Genomic_DNA"/>
</dbReference>
<reference evidence="2 3" key="1">
    <citation type="submission" date="2014-02" db="EMBL/GenBank/DDBJ databases">
        <title>The small core and large imbalanced accessory genome model reveals a collaborative survival strategy of Sorangium cellulosum strains in nature.</title>
        <authorList>
            <person name="Han K."/>
            <person name="Peng R."/>
            <person name="Blom J."/>
            <person name="Li Y.-Z."/>
        </authorList>
    </citation>
    <scope>NUCLEOTIDE SEQUENCE [LARGE SCALE GENOMIC DNA]</scope>
    <source>
        <strain evidence="2 3">So0007-03</strain>
    </source>
</reference>
<dbReference type="SUPFAM" id="SSF55961">
    <property type="entry name" value="Bet v1-like"/>
    <property type="match status" value="1"/>
</dbReference>
<dbReference type="Proteomes" id="UP000075502">
    <property type="component" value="Unassembled WGS sequence"/>
</dbReference>
<proteinExistence type="predicted"/>
<name>A0A150TET0_SORCE</name>
<dbReference type="AlphaFoldDB" id="A0A150TET0"/>
<evidence type="ECO:0000313" key="2">
    <source>
        <dbReference type="EMBL" id="KYG03220.1"/>
    </source>
</evidence>
<organism evidence="2 3">
    <name type="scientific">Sorangium cellulosum</name>
    <name type="common">Polyangium cellulosum</name>
    <dbReference type="NCBI Taxonomy" id="56"/>
    <lineage>
        <taxon>Bacteria</taxon>
        <taxon>Pseudomonadati</taxon>
        <taxon>Myxococcota</taxon>
        <taxon>Polyangia</taxon>
        <taxon>Polyangiales</taxon>
        <taxon>Polyangiaceae</taxon>
        <taxon>Sorangium</taxon>
    </lineage>
</organism>
<gene>
    <name evidence="2" type="ORF">BE21_52775</name>
</gene>
<evidence type="ECO:0000256" key="1">
    <source>
        <dbReference type="SAM" id="MobiDB-lite"/>
    </source>
</evidence>
<accession>A0A150TET0</accession>
<comment type="caution">
    <text evidence="2">The sequence shown here is derived from an EMBL/GenBank/DDBJ whole genome shotgun (WGS) entry which is preliminary data.</text>
</comment>
<protein>
    <submittedName>
        <fullName evidence="2">Uncharacterized protein</fullName>
    </submittedName>
</protein>